<name>W7XED6_TETTS</name>
<dbReference type="KEGG" id="tet:TTHERM_001026349"/>
<protein>
    <submittedName>
        <fullName evidence="1">Uncharacterized protein</fullName>
    </submittedName>
</protein>
<sequence>MKKEDYLMTSLKTITQHRCLNKNIMIWYYGSNTCSLSKWVRKSKLTMKQDLMMKHQKNLKEKDKDRHMKLKLQQLHQIRFILKEIWHQKFKKLKPRERQCNSLIKLVIQKKLQIFKKNLYLKRKSLVNKDNDVINEIMKQINKQKYNQLIKNCNLYNYKTIFACIYRVQHSINYNQQKVNKQQIDQIQLNNLTFLFI</sequence>
<keyword evidence="2" id="KW-1185">Reference proteome</keyword>
<dbReference type="AlphaFoldDB" id="W7XED6"/>
<dbReference type="EMBL" id="GG662823">
    <property type="protein sequence ID" value="EWS76042.1"/>
    <property type="molecule type" value="Genomic_DNA"/>
</dbReference>
<accession>W7XED6</accession>
<evidence type="ECO:0000313" key="1">
    <source>
        <dbReference type="EMBL" id="EWS76042.1"/>
    </source>
</evidence>
<dbReference type="Proteomes" id="UP000009168">
    <property type="component" value="Unassembled WGS sequence"/>
</dbReference>
<organism evidence="1 2">
    <name type="scientific">Tetrahymena thermophila (strain SB210)</name>
    <dbReference type="NCBI Taxonomy" id="312017"/>
    <lineage>
        <taxon>Eukaryota</taxon>
        <taxon>Sar</taxon>
        <taxon>Alveolata</taxon>
        <taxon>Ciliophora</taxon>
        <taxon>Intramacronucleata</taxon>
        <taxon>Oligohymenophorea</taxon>
        <taxon>Hymenostomatida</taxon>
        <taxon>Tetrahymenina</taxon>
        <taxon>Tetrahymenidae</taxon>
        <taxon>Tetrahymena</taxon>
    </lineage>
</organism>
<dbReference type="InParanoid" id="W7XED6"/>
<dbReference type="RefSeq" id="XP_012651426.1">
    <property type="nucleotide sequence ID" value="XM_012795972.1"/>
</dbReference>
<gene>
    <name evidence="1" type="ORF">TTHERM_001026349</name>
</gene>
<proteinExistence type="predicted"/>
<evidence type="ECO:0000313" key="2">
    <source>
        <dbReference type="Proteomes" id="UP000009168"/>
    </source>
</evidence>
<dbReference type="GeneID" id="24441458"/>
<reference evidence="2" key="1">
    <citation type="journal article" date="2006" name="PLoS Biol.">
        <title>Macronuclear genome sequence of the ciliate Tetrahymena thermophila, a model eukaryote.</title>
        <authorList>
            <person name="Eisen J.A."/>
            <person name="Coyne R.S."/>
            <person name="Wu M."/>
            <person name="Wu D."/>
            <person name="Thiagarajan M."/>
            <person name="Wortman J.R."/>
            <person name="Badger J.H."/>
            <person name="Ren Q."/>
            <person name="Amedeo P."/>
            <person name="Jones K.M."/>
            <person name="Tallon L.J."/>
            <person name="Delcher A.L."/>
            <person name="Salzberg S.L."/>
            <person name="Silva J.C."/>
            <person name="Haas B.J."/>
            <person name="Majoros W.H."/>
            <person name="Farzad M."/>
            <person name="Carlton J.M."/>
            <person name="Smith R.K. Jr."/>
            <person name="Garg J."/>
            <person name="Pearlman R.E."/>
            <person name="Karrer K.M."/>
            <person name="Sun L."/>
            <person name="Manning G."/>
            <person name="Elde N.C."/>
            <person name="Turkewitz A.P."/>
            <person name="Asai D.J."/>
            <person name="Wilkes D.E."/>
            <person name="Wang Y."/>
            <person name="Cai H."/>
            <person name="Collins K."/>
            <person name="Stewart B.A."/>
            <person name="Lee S.R."/>
            <person name="Wilamowska K."/>
            <person name="Weinberg Z."/>
            <person name="Ruzzo W.L."/>
            <person name="Wloga D."/>
            <person name="Gaertig J."/>
            <person name="Frankel J."/>
            <person name="Tsao C.-C."/>
            <person name="Gorovsky M.A."/>
            <person name="Keeling P.J."/>
            <person name="Waller R.F."/>
            <person name="Patron N.J."/>
            <person name="Cherry J.M."/>
            <person name="Stover N.A."/>
            <person name="Krieger C.J."/>
            <person name="del Toro C."/>
            <person name="Ryder H.F."/>
            <person name="Williamson S.C."/>
            <person name="Barbeau R.A."/>
            <person name="Hamilton E.P."/>
            <person name="Orias E."/>
        </authorList>
    </citation>
    <scope>NUCLEOTIDE SEQUENCE [LARGE SCALE GENOMIC DNA]</scope>
    <source>
        <strain evidence="2">SB210</strain>
    </source>
</reference>